<organism evidence="1 2">
    <name type="scientific">Coemansia aciculifera</name>
    <dbReference type="NCBI Taxonomy" id="417176"/>
    <lineage>
        <taxon>Eukaryota</taxon>
        <taxon>Fungi</taxon>
        <taxon>Fungi incertae sedis</taxon>
        <taxon>Zoopagomycota</taxon>
        <taxon>Kickxellomycotina</taxon>
        <taxon>Kickxellomycetes</taxon>
        <taxon>Kickxellales</taxon>
        <taxon>Kickxellaceae</taxon>
        <taxon>Coemansia</taxon>
    </lineage>
</organism>
<sequence length="333" mass="35347">MEEGSAVTQFLAALLDRADVSLALGKQLASTLPHYSQQQEPRTEDGEACDWDTSALRELATTGTVQLVEKIEEAYDTLSQRVAVYSQSIGLRHTVSVEEALVSLKDKGDDWTWIHVTGPSAVESSALAAVIRAPVALLGEEQQIGDLLANAGGVRAVASARLIASVDYNYNYGLVAGVVRRLQQPGGPSAVAQGLQAAAAEVVARAVEAEVAAIEQQTMRGTGGSNAQLLRRIGRARRTVLDAWRLCVGAGGSGRLLTACVHCEAVLSRAHSHCAGQLAVNKSLALVALAVVSNRWMVLAAIMLPSQFVTELFGVNVHVPWKHIDQINDNTDA</sequence>
<evidence type="ECO:0000313" key="2">
    <source>
        <dbReference type="Proteomes" id="UP001139981"/>
    </source>
</evidence>
<dbReference type="Proteomes" id="UP001139981">
    <property type="component" value="Unassembled WGS sequence"/>
</dbReference>
<gene>
    <name evidence="1" type="ORF">IWW38_003631</name>
</gene>
<evidence type="ECO:0000313" key="1">
    <source>
        <dbReference type="EMBL" id="KAJ2891417.1"/>
    </source>
</evidence>
<protein>
    <submittedName>
        <fullName evidence="1">Uncharacterized protein</fullName>
    </submittedName>
</protein>
<feature type="non-terminal residue" evidence="1">
    <location>
        <position position="333"/>
    </location>
</feature>
<accession>A0ACC1M1V7</accession>
<keyword evidence="2" id="KW-1185">Reference proteome</keyword>
<dbReference type="EMBL" id="JANBVB010000997">
    <property type="protein sequence ID" value="KAJ2891417.1"/>
    <property type="molecule type" value="Genomic_DNA"/>
</dbReference>
<reference evidence="1" key="1">
    <citation type="submission" date="2022-07" db="EMBL/GenBank/DDBJ databases">
        <title>Phylogenomic reconstructions and comparative analyses of Kickxellomycotina fungi.</title>
        <authorList>
            <person name="Reynolds N.K."/>
            <person name="Stajich J.E."/>
            <person name="Barry K."/>
            <person name="Grigoriev I.V."/>
            <person name="Crous P."/>
            <person name="Smith M.E."/>
        </authorList>
    </citation>
    <scope>NUCLEOTIDE SEQUENCE</scope>
    <source>
        <strain evidence="1">CBS 190363</strain>
    </source>
</reference>
<proteinExistence type="predicted"/>
<comment type="caution">
    <text evidence="1">The sequence shown here is derived from an EMBL/GenBank/DDBJ whole genome shotgun (WGS) entry which is preliminary data.</text>
</comment>
<name>A0ACC1M1V7_9FUNG</name>